<name>A0A9D7XQ90_9BACT</name>
<protein>
    <submittedName>
        <fullName evidence="2">Uncharacterized protein</fullName>
    </submittedName>
</protein>
<gene>
    <name evidence="2" type="ORF">IPP15_16475</name>
</gene>
<feature type="signal peptide" evidence="1">
    <location>
        <begin position="1"/>
        <end position="22"/>
    </location>
</feature>
<accession>A0A9D7XQ90</accession>
<comment type="caution">
    <text evidence="2">The sequence shown here is derived from an EMBL/GenBank/DDBJ whole genome shotgun (WGS) entry which is preliminary data.</text>
</comment>
<proteinExistence type="predicted"/>
<dbReference type="AlphaFoldDB" id="A0A9D7XQ90"/>
<feature type="chain" id="PRO_5038493353" evidence="1">
    <location>
        <begin position="23"/>
        <end position="246"/>
    </location>
</feature>
<dbReference type="Proteomes" id="UP000808337">
    <property type="component" value="Unassembled WGS sequence"/>
</dbReference>
<dbReference type="EMBL" id="JADKGY010000029">
    <property type="protein sequence ID" value="MBK9983935.1"/>
    <property type="molecule type" value="Genomic_DNA"/>
</dbReference>
<evidence type="ECO:0000256" key="1">
    <source>
        <dbReference type="SAM" id="SignalP"/>
    </source>
</evidence>
<reference evidence="2 3" key="1">
    <citation type="submission" date="2020-10" db="EMBL/GenBank/DDBJ databases">
        <title>Connecting structure to function with the recovery of over 1000 high-quality activated sludge metagenome-assembled genomes encoding full-length rRNA genes using long-read sequencing.</title>
        <authorList>
            <person name="Singleton C.M."/>
            <person name="Petriglieri F."/>
            <person name="Kristensen J.M."/>
            <person name="Kirkegaard R.H."/>
            <person name="Michaelsen T.Y."/>
            <person name="Andersen M.H."/>
            <person name="Karst S.M."/>
            <person name="Dueholm M.S."/>
            <person name="Nielsen P.H."/>
            <person name="Albertsen M."/>
        </authorList>
    </citation>
    <scope>NUCLEOTIDE SEQUENCE [LARGE SCALE GENOMIC DNA]</scope>
    <source>
        <strain evidence="2">Ribe_18-Q3-R11-54_MAXAC.273</strain>
    </source>
</reference>
<sequence length="246" mass="28546">MKKLFLLITVLSGFTVSLFAQAAGTTKTYQMYNSMYVKAKPGEATQLEAAVTAHINKFHATAPFQARFAVVTDGTGSDGWYFWSMGPLMYADLDHQPDGNKDHDADWANNVDIHIEQYGESNLWKLQEDMSVTPPNYHPDRADVWSIDIKPGMRFQFAELMKKWKAMWEAKKYTYSLRVFYNDLWSSKGNDAVIIYSFNKYADFDDDISWRNDYESMYGAGSWDNFWKSWNECVASTDEHLRKYIK</sequence>
<evidence type="ECO:0000313" key="3">
    <source>
        <dbReference type="Proteomes" id="UP000808337"/>
    </source>
</evidence>
<organism evidence="2 3">
    <name type="scientific">Candidatus Opimibacter skivensis</name>
    <dbReference type="NCBI Taxonomy" id="2982028"/>
    <lineage>
        <taxon>Bacteria</taxon>
        <taxon>Pseudomonadati</taxon>
        <taxon>Bacteroidota</taxon>
        <taxon>Saprospiria</taxon>
        <taxon>Saprospirales</taxon>
        <taxon>Saprospiraceae</taxon>
        <taxon>Candidatus Opimibacter</taxon>
    </lineage>
</organism>
<evidence type="ECO:0000313" key="2">
    <source>
        <dbReference type="EMBL" id="MBK9983935.1"/>
    </source>
</evidence>
<keyword evidence="1" id="KW-0732">Signal</keyword>